<comment type="caution">
    <text evidence="2">The sequence shown here is derived from an EMBL/GenBank/DDBJ whole genome shotgun (WGS) entry which is preliminary data.</text>
</comment>
<accession>A0A4P9VRK2</accession>
<dbReference type="Proteomes" id="UP000257039">
    <property type="component" value="Unassembled WGS sequence"/>
</dbReference>
<dbReference type="RefSeq" id="WP_094788247.1">
    <property type="nucleotide sequence ID" value="NZ_NDXW01000001.1"/>
</dbReference>
<feature type="transmembrane region" description="Helical" evidence="1">
    <location>
        <begin position="7"/>
        <end position="24"/>
    </location>
</feature>
<keyword evidence="1" id="KW-0472">Membrane</keyword>
<keyword evidence="3" id="KW-1185">Reference proteome</keyword>
<reference evidence="2 3" key="1">
    <citation type="submission" date="2017-04" db="EMBL/GenBank/DDBJ databases">
        <title>Draft genome sequence of Zooshikella ganghwensis VG4 isolated from Red Sea sediments.</title>
        <authorList>
            <person name="Rehman Z."/>
            <person name="Alam I."/>
            <person name="Kamau A."/>
            <person name="Bajic V."/>
            <person name="Leiknes T."/>
        </authorList>
    </citation>
    <scope>NUCLEOTIDE SEQUENCE [LARGE SCALE GENOMIC DNA]</scope>
    <source>
        <strain evidence="2 3">VG4</strain>
    </source>
</reference>
<protein>
    <submittedName>
        <fullName evidence="2">Uncharacterized protein</fullName>
    </submittedName>
</protein>
<dbReference type="EMBL" id="NDXW01000001">
    <property type="protein sequence ID" value="RDH45257.1"/>
    <property type="molecule type" value="Genomic_DNA"/>
</dbReference>
<gene>
    <name evidence="2" type="ORF">B9G39_18400</name>
</gene>
<evidence type="ECO:0000313" key="3">
    <source>
        <dbReference type="Proteomes" id="UP000257039"/>
    </source>
</evidence>
<feature type="transmembrane region" description="Helical" evidence="1">
    <location>
        <begin position="39"/>
        <end position="64"/>
    </location>
</feature>
<dbReference type="AlphaFoldDB" id="A0A4P9VRK2"/>
<name>A0A4P9VRK2_9GAMM</name>
<proteinExistence type="predicted"/>
<keyword evidence="1" id="KW-0812">Transmembrane</keyword>
<evidence type="ECO:0000313" key="2">
    <source>
        <dbReference type="EMBL" id="RDH45257.1"/>
    </source>
</evidence>
<evidence type="ECO:0000256" key="1">
    <source>
        <dbReference type="SAM" id="Phobius"/>
    </source>
</evidence>
<feature type="transmembrane region" description="Helical" evidence="1">
    <location>
        <begin position="76"/>
        <end position="98"/>
    </location>
</feature>
<keyword evidence="1" id="KW-1133">Transmembrane helix</keyword>
<sequence>MKGLRFSIIIAIIILAFGSYQYLWLDNHNVIHGPKGTEYSFIILILFMVFSFIVGLISFIPAMISIASGRNLMERLLPILVALASMGVSLLLTFQYIIPMIEAT</sequence>
<organism evidence="2 3">
    <name type="scientific">Zooshikella ganghwensis</name>
    <dbReference type="NCBI Taxonomy" id="202772"/>
    <lineage>
        <taxon>Bacteria</taxon>
        <taxon>Pseudomonadati</taxon>
        <taxon>Pseudomonadota</taxon>
        <taxon>Gammaproteobacteria</taxon>
        <taxon>Oceanospirillales</taxon>
        <taxon>Zooshikellaceae</taxon>
        <taxon>Zooshikella</taxon>
    </lineage>
</organism>